<dbReference type="AlphaFoldDB" id="A0A6V7X3R9"/>
<reference evidence="1 2" key="1">
    <citation type="submission" date="2020-08" db="EMBL/GenBank/DDBJ databases">
        <authorList>
            <person name="Koutsovoulos G."/>
            <person name="Danchin GJ E."/>
        </authorList>
    </citation>
    <scope>NUCLEOTIDE SEQUENCE [LARGE SCALE GENOMIC DNA]</scope>
</reference>
<name>A0A6V7X3R9_MELEN</name>
<accession>A0A6V7X3R9</accession>
<evidence type="ECO:0000313" key="1">
    <source>
        <dbReference type="EMBL" id="CAD2193980.1"/>
    </source>
</evidence>
<proteinExistence type="predicted"/>
<comment type="caution">
    <text evidence="1">The sequence shown here is derived from an EMBL/GenBank/DDBJ whole genome shotgun (WGS) entry which is preliminary data.</text>
</comment>
<sequence length="104" mass="11384">MPLSLTPCAPLPFKILLPIKRFPPQLFSCKIKGGRGVPQQQAEQLHSSKITVLGVFVLLEIPIKGGSFSNEEEFGGEVEGRELFGGGIFVEELIVDPKICWVCC</sequence>
<evidence type="ECO:0000313" key="2">
    <source>
        <dbReference type="Proteomes" id="UP000580250"/>
    </source>
</evidence>
<protein>
    <submittedName>
        <fullName evidence="1">Uncharacterized protein</fullName>
    </submittedName>
</protein>
<dbReference type="EMBL" id="CAJEWN010001074">
    <property type="protein sequence ID" value="CAD2193980.1"/>
    <property type="molecule type" value="Genomic_DNA"/>
</dbReference>
<gene>
    <name evidence="1" type="ORF">MENT_LOCUS46964</name>
</gene>
<dbReference type="Proteomes" id="UP000580250">
    <property type="component" value="Unassembled WGS sequence"/>
</dbReference>
<organism evidence="1 2">
    <name type="scientific">Meloidogyne enterolobii</name>
    <name type="common">Root-knot nematode worm</name>
    <name type="synonym">Meloidogyne mayaguensis</name>
    <dbReference type="NCBI Taxonomy" id="390850"/>
    <lineage>
        <taxon>Eukaryota</taxon>
        <taxon>Metazoa</taxon>
        <taxon>Ecdysozoa</taxon>
        <taxon>Nematoda</taxon>
        <taxon>Chromadorea</taxon>
        <taxon>Rhabditida</taxon>
        <taxon>Tylenchina</taxon>
        <taxon>Tylenchomorpha</taxon>
        <taxon>Tylenchoidea</taxon>
        <taxon>Meloidogynidae</taxon>
        <taxon>Meloidogyninae</taxon>
        <taxon>Meloidogyne</taxon>
    </lineage>
</organism>